<keyword evidence="4" id="KW-0812">Transmembrane</keyword>
<keyword evidence="3" id="KW-0813">Transport</keyword>
<evidence type="ECO:0000259" key="7">
    <source>
        <dbReference type="Pfam" id="PF01545"/>
    </source>
</evidence>
<protein>
    <recommendedName>
        <fullName evidence="10">Cation efflux protein cytoplasmic domain-containing protein</fullName>
    </recommendedName>
</protein>
<dbReference type="InterPro" id="IPR036837">
    <property type="entry name" value="Cation_efflux_CTD_sf"/>
</dbReference>
<dbReference type="SUPFAM" id="SSF160240">
    <property type="entry name" value="Cation efflux protein cytoplasmic domain-like"/>
    <property type="match status" value="2"/>
</dbReference>
<evidence type="ECO:0000256" key="1">
    <source>
        <dbReference type="ARBA" id="ARBA00004141"/>
    </source>
</evidence>
<evidence type="ECO:0000256" key="2">
    <source>
        <dbReference type="ARBA" id="ARBA00008114"/>
    </source>
</evidence>
<dbReference type="SUPFAM" id="SSF161111">
    <property type="entry name" value="Cation efflux protein transmembrane domain-like"/>
    <property type="match status" value="1"/>
</dbReference>
<dbReference type="NCBIfam" id="TIGR01297">
    <property type="entry name" value="CDF"/>
    <property type="match status" value="1"/>
</dbReference>
<evidence type="ECO:0000256" key="3">
    <source>
        <dbReference type="ARBA" id="ARBA00022448"/>
    </source>
</evidence>
<name>A0A7S4VRT5_9DINO</name>
<feature type="domain" description="Cation efflux protein transmembrane" evidence="7">
    <location>
        <begin position="92"/>
        <end position="286"/>
    </location>
</feature>
<dbReference type="GO" id="GO:0008324">
    <property type="term" value="F:monoatomic cation transmembrane transporter activity"/>
    <property type="evidence" value="ECO:0007669"/>
    <property type="project" value="InterPro"/>
</dbReference>
<dbReference type="InterPro" id="IPR058533">
    <property type="entry name" value="Cation_efflux_TM"/>
</dbReference>
<dbReference type="InterPro" id="IPR027470">
    <property type="entry name" value="Cation_efflux_CTD"/>
</dbReference>
<comment type="similarity">
    <text evidence="2">Belongs to the cation diffusion facilitator (CDF) transporter (TC 2.A.4) family.</text>
</comment>
<dbReference type="InterPro" id="IPR002524">
    <property type="entry name" value="Cation_efflux"/>
</dbReference>
<gene>
    <name evidence="9" type="ORF">AMON00008_LOCUS35615</name>
</gene>
<dbReference type="Gene3D" id="1.20.1510.10">
    <property type="entry name" value="Cation efflux protein transmembrane domain"/>
    <property type="match status" value="1"/>
</dbReference>
<keyword evidence="6" id="KW-0472">Membrane</keyword>
<dbReference type="PANTHER" id="PTHR43840:SF15">
    <property type="entry name" value="MITOCHONDRIAL METAL TRANSPORTER 1-RELATED"/>
    <property type="match status" value="1"/>
</dbReference>
<dbReference type="Pfam" id="PF16916">
    <property type="entry name" value="ZT_dimer"/>
    <property type="match status" value="2"/>
</dbReference>
<dbReference type="Pfam" id="PF01545">
    <property type="entry name" value="Cation_efflux"/>
    <property type="match status" value="1"/>
</dbReference>
<evidence type="ECO:0000256" key="5">
    <source>
        <dbReference type="ARBA" id="ARBA00022989"/>
    </source>
</evidence>
<sequence>MARAAPSGRRGVIMNCGNTVRCHGRGLFRQCSPASVNAGTNCRRLLVGRQAKECWERGRVFSTASPLEEAAPAPEPRERRLALRVTWWGAGTNVSLAAMKWIAGSLTGSTALVADAAHSLSDLLSDIITLFVVDVARVPPDPAHPYGHGRFEAVGSLSVAAVLVATAGGVGWASISVVAGWWRTGAVECALAESGYGGLAVAACVVSLLSKEALYHATIRVGRTVDSQTLVANAWHHRSDALSSVAALVGVGGSMVGMPLLDPAAGLLVSALVAKAGVEIGWEAVAEVTEKAEPGEEVREAVRAIARATAGVVSIDRLRTRKMGPFSLVDLCIEVDPEISVSAAYQVGEHLRHEIHRSQPNVSEVLVTVVPFQRGTVALMRPHTEVEREVRALLASVPGIRGVSHVIAHYVPGDGIRLKVDIVCDSSITVRDACGIAGEARSVLEGLHGISSVDVDLELDA</sequence>
<evidence type="ECO:0000256" key="4">
    <source>
        <dbReference type="ARBA" id="ARBA00022692"/>
    </source>
</evidence>
<feature type="domain" description="Cation efflux protein cytoplasmic" evidence="8">
    <location>
        <begin position="294"/>
        <end position="369"/>
    </location>
</feature>
<evidence type="ECO:0008006" key="10">
    <source>
        <dbReference type="Google" id="ProtNLM"/>
    </source>
</evidence>
<comment type="subcellular location">
    <subcellularLocation>
        <location evidence="1">Membrane</location>
        <topology evidence="1">Multi-pass membrane protein</topology>
    </subcellularLocation>
</comment>
<dbReference type="FunFam" id="1.20.1510.10:FF:000006">
    <property type="entry name" value="Divalent cation efflux transporter"/>
    <property type="match status" value="1"/>
</dbReference>
<dbReference type="EMBL" id="HBNR01050891">
    <property type="protein sequence ID" value="CAE4614832.1"/>
    <property type="molecule type" value="Transcribed_RNA"/>
</dbReference>
<reference evidence="9" key="1">
    <citation type="submission" date="2021-01" db="EMBL/GenBank/DDBJ databases">
        <authorList>
            <person name="Corre E."/>
            <person name="Pelletier E."/>
            <person name="Niang G."/>
            <person name="Scheremetjew M."/>
            <person name="Finn R."/>
            <person name="Kale V."/>
            <person name="Holt S."/>
            <person name="Cochrane G."/>
            <person name="Meng A."/>
            <person name="Brown T."/>
            <person name="Cohen L."/>
        </authorList>
    </citation>
    <scope>NUCLEOTIDE SEQUENCE</scope>
    <source>
        <strain evidence="9">CCMP3105</strain>
    </source>
</reference>
<dbReference type="Gene3D" id="3.30.70.1350">
    <property type="entry name" value="Cation efflux protein, cytoplasmic domain"/>
    <property type="match status" value="2"/>
</dbReference>
<keyword evidence="5" id="KW-1133">Transmembrane helix</keyword>
<dbReference type="InterPro" id="IPR050291">
    <property type="entry name" value="CDF_Transporter"/>
</dbReference>
<dbReference type="GO" id="GO:0016020">
    <property type="term" value="C:membrane"/>
    <property type="evidence" value="ECO:0007669"/>
    <property type="project" value="UniProtKB-SubCell"/>
</dbReference>
<proteinExistence type="inferred from homology"/>
<dbReference type="AlphaFoldDB" id="A0A7S4VRT5"/>
<dbReference type="PANTHER" id="PTHR43840">
    <property type="entry name" value="MITOCHONDRIAL METAL TRANSPORTER 1-RELATED"/>
    <property type="match status" value="1"/>
</dbReference>
<dbReference type="InterPro" id="IPR027469">
    <property type="entry name" value="Cation_efflux_TMD_sf"/>
</dbReference>
<evidence type="ECO:0000259" key="8">
    <source>
        <dbReference type="Pfam" id="PF16916"/>
    </source>
</evidence>
<evidence type="ECO:0000313" key="9">
    <source>
        <dbReference type="EMBL" id="CAE4614832.1"/>
    </source>
</evidence>
<feature type="domain" description="Cation efflux protein cytoplasmic" evidence="8">
    <location>
        <begin position="382"/>
        <end position="455"/>
    </location>
</feature>
<evidence type="ECO:0000256" key="6">
    <source>
        <dbReference type="ARBA" id="ARBA00023136"/>
    </source>
</evidence>
<accession>A0A7S4VRT5</accession>
<organism evidence="9">
    <name type="scientific">Alexandrium monilatum</name>
    <dbReference type="NCBI Taxonomy" id="311494"/>
    <lineage>
        <taxon>Eukaryota</taxon>
        <taxon>Sar</taxon>
        <taxon>Alveolata</taxon>
        <taxon>Dinophyceae</taxon>
        <taxon>Gonyaulacales</taxon>
        <taxon>Pyrocystaceae</taxon>
        <taxon>Alexandrium</taxon>
    </lineage>
</organism>